<gene>
    <name evidence="1" type="ORF">Pfra01_001817000</name>
</gene>
<name>A0A9W6XXC5_9STRA</name>
<keyword evidence="2" id="KW-1185">Reference proteome</keyword>
<proteinExistence type="predicted"/>
<dbReference type="AlphaFoldDB" id="A0A9W6XXC5"/>
<dbReference type="OrthoDB" id="142668at2759"/>
<sequence>MTKEQLSEHAKTSWKSYFEHESTSLQLPAAELAHASAAPTELANALGKSVEGLFFLFFPKSMWLSIATESNRYQLQCGTQAADEMMACQRRIKSRRPEYKMKTLQQVQKELQAFKPMQAHELTTFSGLLCARTLCPLR</sequence>
<dbReference type="Proteomes" id="UP001165121">
    <property type="component" value="Unassembled WGS sequence"/>
</dbReference>
<reference evidence="1" key="1">
    <citation type="submission" date="2023-04" db="EMBL/GenBank/DDBJ databases">
        <title>Phytophthora fragariaefolia NBRC 109709.</title>
        <authorList>
            <person name="Ichikawa N."/>
            <person name="Sato H."/>
            <person name="Tonouchi N."/>
        </authorList>
    </citation>
    <scope>NUCLEOTIDE SEQUENCE</scope>
    <source>
        <strain evidence="1">NBRC 109709</strain>
    </source>
</reference>
<comment type="caution">
    <text evidence="1">The sequence shown here is derived from an EMBL/GenBank/DDBJ whole genome shotgun (WGS) entry which is preliminary data.</text>
</comment>
<evidence type="ECO:0000313" key="1">
    <source>
        <dbReference type="EMBL" id="GMF47752.1"/>
    </source>
</evidence>
<evidence type="ECO:0000313" key="2">
    <source>
        <dbReference type="Proteomes" id="UP001165121"/>
    </source>
</evidence>
<organism evidence="1 2">
    <name type="scientific">Phytophthora fragariaefolia</name>
    <dbReference type="NCBI Taxonomy" id="1490495"/>
    <lineage>
        <taxon>Eukaryota</taxon>
        <taxon>Sar</taxon>
        <taxon>Stramenopiles</taxon>
        <taxon>Oomycota</taxon>
        <taxon>Peronosporomycetes</taxon>
        <taxon>Peronosporales</taxon>
        <taxon>Peronosporaceae</taxon>
        <taxon>Phytophthora</taxon>
    </lineage>
</organism>
<dbReference type="EMBL" id="BSXT01002196">
    <property type="protein sequence ID" value="GMF47752.1"/>
    <property type="molecule type" value="Genomic_DNA"/>
</dbReference>
<protein>
    <submittedName>
        <fullName evidence="1">Unnamed protein product</fullName>
    </submittedName>
</protein>
<accession>A0A9W6XXC5</accession>